<dbReference type="InterPro" id="IPR026001">
    <property type="entry name" value="Abi-like_C"/>
</dbReference>
<dbReference type="Proteomes" id="UP000675920">
    <property type="component" value="Unplaced"/>
</dbReference>
<sequence length="271" mass="29893">MSNLIPSPLISAVADIVAERETHASLDSLFLHGGAPEEPPAGSKHVKALEWLRRTNKECANPLQVLGRIIEGYMEEPPPTASPFDDFPPATVTPEQDKINKALARYELKYMRGGHIVASLGAPTRTLEEFIRGRDIPSIEQEFHRAMENVESGPREAVSAASNILESLCKVHISEEQIDMPAKQDLKPVWTIVRKHLGFDPSIVEDQDLQTILTGLFAVVDGIGALRTHASSAHGAGKKSYKLEPRHARLAIHAAHTVALYVIESWDKRKK</sequence>
<protein>
    <submittedName>
        <fullName evidence="3">Abortive infection family protein</fullName>
    </submittedName>
</protein>
<dbReference type="Pfam" id="PF14355">
    <property type="entry name" value="Abi_C"/>
    <property type="match status" value="1"/>
</dbReference>
<evidence type="ECO:0000313" key="2">
    <source>
        <dbReference type="Proteomes" id="UP000675920"/>
    </source>
</evidence>
<dbReference type="OrthoDB" id="2678579at2"/>
<proteinExistence type="predicted"/>
<evidence type="ECO:0000259" key="1">
    <source>
        <dbReference type="Pfam" id="PF14355"/>
    </source>
</evidence>
<dbReference type="AlphaFoldDB" id="A0A8B6XB03"/>
<evidence type="ECO:0000313" key="3">
    <source>
        <dbReference type="RefSeq" id="WP_084545025.1"/>
    </source>
</evidence>
<name>A0A8B6XB03_9BURK</name>
<dbReference type="RefSeq" id="WP_084545025.1">
    <property type="nucleotide sequence ID" value="NZ_AXWS01000013.1"/>
</dbReference>
<feature type="domain" description="Abortive infection protein-like C-terminal" evidence="1">
    <location>
        <begin position="193"/>
        <end position="263"/>
    </location>
</feature>
<reference evidence="3" key="1">
    <citation type="submission" date="2025-08" db="UniProtKB">
        <authorList>
            <consortium name="RefSeq"/>
        </authorList>
    </citation>
    <scope>IDENTIFICATION</scope>
</reference>
<organism evidence="2 3">
    <name type="scientific">Derxia gummosa DSM 723</name>
    <dbReference type="NCBI Taxonomy" id="1121388"/>
    <lineage>
        <taxon>Bacteria</taxon>
        <taxon>Pseudomonadati</taxon>
        <taxon>Pseudomonadota</taxon>
        <taxon>Betaproteobacteria</taxon>
        <taxon>Burkholderiales</taxon>
        <taxon>Alcaligenaceae</taxon>
        <taxon>Derxia</taxon>
    </lineage>
</organism>
<accession>A0A8B6XB03</accession>
<keyword evidence="2" id="KW-1185">Reference proteome</keyword>